<reference evidence="2 3" key="1">
    <citation type="submission" date="2018-06" db="EMBL/GenBank/DDBJ databases">
        <title>Complete genome of Desulfovibrio indonesiensis P37SLT.</title>
        <authorList>
            <person name="Crispim J.S."/>
            <person name="Vidigal P.M.P."/>
            <person name="Silva L.C.F."/>
            <person name="Laguardia C.N."/>
            <person name="Araujo L.C."/>
            <person name="Dias R.S."/>
            <person name="Sousa M.P."/>
            <person name="Paula S.O."/>
            <person name="Silva C."/>
        </authorList>
    </citation>
    <scope>NUCLEOTIDE SEQUENCE [LARGE SCALE GENOMIC DNA]</scope>
    <source>
        <strain evidence="2 3">P37SLT</strain>
    </source>
</reference>
<dbReference type="Pfam" id="PF03190">
    <property type="entry name" value="Thioredox_DsbH"/>
    <property type="match status" value="1"/>
</dbReference>
<evidence type="ECO:0000313" key="3">
    <source>
        <dbReference type="Proteomes" id="UP000448292"/>
    </source>
</evidence>
<dbReference type="InterPro" id="IPR004879">
    <property type="entry name" value="Ssp411-like_TRX"/>
</dbReference>
<dbReference type="PIRSF" id="PIRSF006402">
    <property type="entry name" value="UCP006402_thioredoxin"/>
    <property type="match status" value="1"/>
</dbReference>
<protein>
    <submittedName>
        <fullName evidence="2">Thioredoxin domain-containing protein</fullName>
    </submittedName>
</protein>
<dbReference type="InterPro" id="IPR036249">
    <property type="entry name" value="Thioredoxin-like_sf"/>
</dbReference>
<keyword evidence="3" id="KW-1185">Reference proteome</keyword>
<dbReference type="SUPFAM" id="SSF52833">
    <property type="entry name" value="Thioredoxin-like"/>
    <property type="match status" value="1"/>
</dbReference>
<organism evidence="2 3">
    <name type="scientific">Oceanidesulfovibrio indonesiensis</name>
    <dbReference type="NCBI Taxonomy" id="54767"/>
    <lineage>
        <taxon>Bacteria</taxon>
        <taxon>Pseudomonadati</taxon>
        <taxon>Thermodesulfobacteriota</taxon>
        <taxon>Desulfovibrionia</taxon>
        <taxon>Desulfovibrionales</taxon>
        <taxon>Desulfovibrionaceae</taxon>
        <taxon>Oceanidesulfovibrio</taxon>
    </lineage>
</organism>
<name>A0A7M3MI82_9BACT</name>
<proteinExistence type="predicted"/>
<dbReference type="EMBL" id="QMIE01000003">
    <property type="protein sequence ID" value="TVM18878.1"/>
    <property type="molecule type" value="Genomic_DNA"/>
</dbReference>
<dbReference type="PANTHER" id="PTHR42899">
    <property type="entry name" value="SPERMATOGENESIS-ASSOCIATED PROTEIN 20"/>
    <property type="match status" value="1"/>
</dbReference>
<dbReference type="InterPro" id="IPR012341">
    <property type="entry name" value="6hp_glycosidase-like_sf"/>
</dbReference>
<dbReference type="GO" id="GO:0005975">
    <property type="term" value="P:carbohydrate metabolic process"/>
    <property type="evidence" value="ECO:0007669"/>
    <property type="project" value="InterPro"/>
</dbReference>
<dbReference type="InterPro" id="IPR008928">
    <property type="entry name" value="6-hairpin_glycosidase_sf"/>
</dbReference>
<gene>
    <name evidence="2" type="ORF">DPQ33_05310</name>
</gene>
<evidence type="ECO:0000313" key="2">
    <source>
        <dbReference type="EMBL" id="TVM18878.1"/>
    </source>
</evidence>
<dbReference type="RefSeq" id="WP_144302153.1">
    <property type="nucleotide sequence ID" value="NZ_QMIE01000003.1"/>
</dbReference>
<comment type="caution">
    <text evidence="2">The sequence shown here is derived from an EMBL/GenBank/DDBJ whole genome shotgun (WGS) entry which is preliminary data.</text>
</comment>
<dbReference type="PANTHER" id="PTHR42899:SF1">
    <property type="entry name" value="SPERMATOGENESIS-ASSOCIATED PROTEIN 20"/>
    <property type="match status" value="1"/>
</dbReference>
<dbReference type="Proteomes" id="UP000448292">
    <property type="component" value="Unassembled WGS sequence"/>
</dbReference>
<evidence type="ECO:0000259" key="1">
    <source>
        <dbReference type="Pfam" id="PF03190"/>
    </source>
</evidence>
<dbReference type="OrthoDB" id="9762614at2"/>
<dbReference type="CDD" id="cd02955">
    <property type="entry name" value="SSP411"/>
    <property type="match status" value="1"/>
</dbReference>
<dbReference type="SUPFAM" id="SSF48208">
    <property type="entry name" value="Six-hairpin glycosidases"/>
    <property type="match status" value="1"/>
</dbReference>
<dbReference type="InterPro" id="IPR024705">
    <property type="entry name" value="Ssp411"/>
</dbReference>
<feature type="domain" description="Spermatogenesis-associated protein 20-like TRX" evidence="1">
    <location>
        <begin position="4"/>
        <end position="165"/>
    </location>
</feature>
<dbReference type="Gene3D" id="1.50.10.10">
    <property type="match status" value="2"/>
</dbReference>
<accession>A0A7M3MI82</accession>
<sequence length="698" mass="78594">MTHENRLANEKSPYLLQHKNNPVDWWPWCDEAFETARREDKPVFLSIGYSTCHWCHVMEKESFEDEEVATLMNDAFVSIKVDREERPDLDNLYMTVCHLMTGQGGWPLTVLLTPDKQPFFAGTYFPKQSHYGRPGMLDLVPQVKEAWQTRRGEVEESAGKITGHLRAFAAGDLSEKSGGLIGEPEMDQAYAQLAERFDVRWGGFGTAPKFPSPHVLLFLLRMWARHGKTDGLAMVEKTLAAMRAGGMFDHVGFGFHRYATDREWLVPHFEKMLYDQAMLTLAYTEAYQITRKPAYRGTVKEVLAYVLRDMRSPEGGFYSAEDADSEGEEGRFYVFSTAEVEKILGPDDALLVQKAYAMKPEGNFLEEATGKRTGANILHLPKGLDAVAAELDMDEKQLMEKLMHARKLLFAAREQRVRPLLDDKILADWNGLMIAAMARAGRALEEPDYIRAAEAAADFILTKMRDDSGRLLHRYREGEAGLPAHAEDYAYFLWGLVELFEATFDSRWLEAAVALADDFLERFRDHERGGFFYTASDAEELLARPKEGQDAATPSANSVAMLVFTRLARLLGAPDYETYAEEIARAFYPEASQHPAAYTFMLCAVDTARGKSMEVVIAGDERDETWQAMRRAVDARFLPGAVFLGTRPGLEKIAPWTESLIPKNGRTTAYVCEERACKNPVTDAAALEALLEESLTNG</sequence>
<dbReference type="Gene3D" id="3.40.30.10">
    <property type="entry name" value="Glutaredoxin"/>
    <property type="match status" value="1"/>
</dbReference>
<dbReference type="AlphaFoldDB" id="A0A7M3MI82"/>